<gene>
    <name evidence="2" type="ORF">dnl_16150</name>
</gene>
<evidence type="ECO:0000313" key="2">
    <source>
        <dbReference type="EMBL" id="QTA79351.1"/>
    </source>
</evidence>
<dbReference type="Pfam" id="PF08821">
    <property type="entry name" value="CGGC"/>
    <property type="match status" value="1"/>
</dbReference>
<dbReference type="InterPro" id="IPR014925">
    <property type="entry name" value="CGGC_dom"/>
</dbReference>
<evidence type="ECO:0000313" key="3">
    <source>
        <dbReference type="Proteomes" id="UP000663720"/>
    </source>
</evidence>
<dbReference type="EMBL" id="CP061799">
    <property type="protein sequence ID" value="QTA79351.1"/>
    <property type="molecule type" value="Genomic_DNA"/>
</dbReference>
<reference evidence="2" key="1">
    <citation type="journal article" date="2021" name="Microb. Physiol.">
        <title>Proteogenomic Insights into the Physiology of Marine, Sulfate-Reducing, Filamentous Desulfonema limicola and Desulfonema magnum.</title>
        <authorList>
            <person name="Schnaars V."/>
            <person name="Wohlbrand L."/>
            <person name="Scheve S."/>
            <person name="Hinrichs C."/>
            <person name="Reinhardt R."/>
            <person name="Rabus R."/>
        </authorList>
    </citation>
    <scope>NUCLEOTIDE SEQUENCE</scope>
    <source>
        <strain evidence="2">5ac10</strain>
    </source>
</reference>
<feature type="domain" description="CGGC" evidence="1">
    <location>
        <begin position="3"/>
        <end position="112"/>
    </location>
</feature>
<dbReference type="RefSeq" id="WP_207691115.1">
    <property type="nucleotide sequence ID" value="NZ_CP061799.1"/>
</dbReference>
<keyword evidence="3" id="KW-1185">Reference proteome</keyword>
<dbReference type="Proteomes" id="UP000663720">
    <property type="component" value="Chromosome"/>
</dbReference>
<dbReference type="AlphaFoldDB" id="A0A975B5U0"/>
<protein>
    <submittedName>
        <fullName evidence="2">CGGC domain-containing protein</fullName>
    </submittedName>
</protein>
<name>A0A975B5U0_9BACT</name>
<organism evidence="2 3">
    <name type="scientific">Desulfonema limicola</name>
    <dbReference type="NCBI Taxonomy" id="45656"/>
    <lineage>
        <taxon>Bacteria</taxon>
        <taxon>Pseudomonadati</taxon>
        <taxon>Thermodesulfobacteriota</taxon>
        <taxon>Desulfobacteria</taxon>
        <taxon>Desulfobacterales</taxon>
        <taxon>Desulfococcaceae</taxon>
        <taxon>Desulfonema</taxon>
    </lineage>
</organism>
<evidence type="ECO:0000259" key="1">
    <source>
        <dbReference type="SMART" id="SM01078"/>
    </source>
</evidence>
<proteinExistence type="predicted"/>
<accession>A0A975B5U0</accession>
<dbReference type="SMART" id="SM01078">
    <property type="entry name" value="CGGC"/>
    <property type="match status" value="1"/>
</dbReference>
<sequence length="121" mass="13491">MEKILIVGCKKSMDDVCIACSRCMVGFNRREGEFSRYKDTDAELIGILNCGDCPGAAVVTRLAQFNLWNNLMNEKPTKIHIAPCIKDHCPYKETLMGKIKAKAGIEVIEGTHPYLPNNIFA</sequence>
<dbReference type="KEGG" id="dli:dnl_16150"/>